<sequence>MIESSASTYSRILILFALAPASILSEMARLFTNDIIEERFEQHVAIARMRLELNEGGDFTDWYSGGGEEIIDRLDKKAQEGVTTGASFALIGLTAPFALGFEFGILGVVGGLLVATVCTGLVIKSMNKLKRAIERTPKEISNEH</sequence>
<reference evidence="2" key="1">
    <citation type="submission" date="2021-06" db="EMBL/GenBank/DDBJ databases">
        <title>Halomicroarcula sp. F24A a new haloarchaeum isolated from saline soil.</title>
        <authorList>
            <person name="Duran-Viseras A."/>
            <person name="Sanchez-Porro C."/>
            <person name="Ventosa A."/>
        </authorList>
    </citation>
    <scope>NUCLEOTIDE SEQUENCE</scope>
    <source>
        <strain evidence="2">F24A</strain>
    </source>
</reference>
<keyword evidence="1" id="KW-1133">Transmembrane helix</keyword>
<accession>A0A8J7YLF6</accession>
<dbReference type="RefSeq" id="WP_220589598.1">
    <property type="nucleotide sequence ID" value="NZ_RKLQ01000003.1"/>
</dbReference>
<evidence type="ECO:0000313" key="2">
    <source>
        <dbReference type="EMBL" id="MBX0305364.1"/>
    </source>
</evidence>
<feature type="transmembrane region" description="Helical" evidence="1">
    <location>
        <begin position="105"/>
        <end position="123"/>
    </location>
</feature>
<feature type="transmembrane region" description="Helical" evidence="1">
    <location>
        <begin position="12"/>
        <end position="31"/>
    </location>
</feature>
<protein>
    <submittedName>
        <fullName evidence="2">Uncharacterized protein</fullName>
    </submittedName>
</protein>
<name>A0A8J7YLF6_9EURY</name>
<organism evidence="2 3">
    <name type="scientific">Haloarcula salinisoli</name>
    <dbReference type="NCBI Taxonomy" id="2487746"/>
    <lineage>
        <taxon>Archaea</taxon>
        <taxon>Methanobacteriati</taxon>
        <taxon>Methanobacteriota</taxon>
        <taxon>Stenosarchaea group</taxon>
        <taxon>Halobacteria</taxon>
        <taxon>Halobacteriales</taxon>
        <taxon>Haloarculaceae</taxon>
        <taxon>Haloarcula</taxon>
    </lineage>
</organism>
<dbReference type="EMBL" id="RKLQ01000003">
    <property type="protein sequence ID" value="MBX0305364.1"/>
    <property type="molecule type" value="Genomic_DNA"/>
</dbReference>
<dbReference type="AlphaFoldDB" id="A0A8J7YLF6"/>
<gene>
    <name evidence="2" type="ORF">EGD98_17020</name>
</gene>
<proteinExistence type="predicted"/>
<keyword evidence="1" id="KW-0812">Transmembrane</keyword>
<keyword evidence="1" id="KW-0472">Membrane</keyword>
<comment type="caution">
    <text evidence="2">The sequence shown here is derived from an EMBL/GenBank/DDBJ whole genome shotgun (WGS) entry which is preliminary data.</text>
</comment>
<keyword evidence="3" id="KW-1185">Reference proteome</keyword>
<evidence type="ECO:0000256" key="1">
    <source>
        <dbReference type="SAM" id="Phobius"/>
    </source>
</evidence>
<evidence type="ECO:0000313" key="3">
    <source>
        <dbReference type="Proteomes" id="UP000783863"/>
    </source>
</evidence>
<dbReference type="Proteomes" id="UP000783863">
    <property type="component" value="Unassembled WGS sequence"/>
</dbReference>